<evidence type="ECO:0000313" key="4">
    <source>
        <dbReference type="Proteomes" id="UP000007796"/>
    </source>
</evidence>
<keyword evidence="4" id="KW-1185">Reference proteome</keyword>
<organism evidence="4">
    <name type="scientific">Grosmannia clavigera (strain kw1407 / UAMH 11150)</name>
    <name type="common">Blue stain fungus</name>
    <name type="synonym">Graphiocladiella clavigera</name>
    <dbReference type="NCBI Taxonomy" id="655863"/>
    <lineage>
        <taxon>Eukaryota</taxon>
        <taxon>Fungi</taxon>
        <taxon>Dikarya</taxon>
        <taxon>Ascomycota</taxon>
        <taxon>Pezizomycotina</taxon>
        <taxon>Sordariomycetes</taxon>
        <taxon>Sordariomycetidae</taxon>
        <taxon>Ophiostomatales</taxon>
        <taxon>Ophiostomataceae</taxon>
        <taxon>Leptographium</taxon>
    </lineage>
</organism>
<keyword evidence="2" id="KW-0812">Transmembrane</keyword>
<protein>
    <submittedName>
        <fullName evidence="3">Integral membrane protein</fullName>
    </submittedName>
</protein>
<name>F0X7Z3_GROCL</name>
<reference evidence="3 4" key="1">
    <citation type="journal article" date="2011" name="Proc. Natl. Acad. Sci. U.S.A.">
        <title>Genome and transcriptome analyses of the mountain pine beetle-fungal symbiont Grosmannia clavigera, a lodgepole pine pathogen.</title>
        <authorList>
            <person name="DiGuistini S."/>
            <person name="Wang Y."/>
            <person name="Liao N.Y."/>
            <person name="Taylor G."/>
            <person name="Tanguay P."/>
            <person name="Feau N."/>
            <person name="Henrissat B."/>
            <person name="Chan S.K."/>
            <person name="Hesse-Orce U."/>
            <person name="Alamouti S.M."/>
            <person name="Tsui C.K.M."/>
            <person name="Docking R.T."/>
            <person name="Levasseur A."/>
            <person name="Haridas S."/>
            <person name="Robertson G."/>
            <person name="Birol I."/>
            <person name="Holt R.A."/>
            <person name="Marra M.A."/>
            <person name="Hamelin R.C."/>
            <person name="Hirst M."/>
            <person name="Jones S.J.M."/>
            <person name="Bohlmann J."/>
            <person name="Breuil C."/>
        </authorList>
    </citation>
    <scope>NUCLEOTIDE SEQUENCE [LARGE SCALE GENOMIC DNA]</scope>
    <source>
        <strain evidence="4">kw1407 / UAMH 11150</strain>
    </source>
</reference>
<dbReference type="OrthoDB" id="4021778at2759"/>
<proteinExistence type="predicted"/>
<dbReference type="RefSeq" id="XP_014176042.1">
    <property type="nucleotide sequence ID" value="XM_014320567.1"/>
</dbReference>
<feature type="transmembrane region" description="Helical" evidence="2">
    <location>
        <begin position="300"/>
        <end position="322"/>
    </location>
</feature>
<evidence type="ECO:0000256" key="1">
    <source>
        <dbReference type="SAM" id="MobiDB-lite"/>
    </source>
</evidence>
<dbReference type="InterPro" id="IPR026749">
    <property type="entry name" value="Tmem135"/>
</dbReference>
<dbReference type="PANTHER" id="PTHR12459">
    <property type="entry name" value="TRANSMEMBRANE PROTEIN 135-RELATED"/>
    <property type="match status" value="1"/>
</dbReference>
<keyword evidence="2" id="KW-1133">Transmembrane helix</keyword>
<dbReference type="GeneID" id="25980363"/>
<dbReference type="eggNOG" id="ENOG502R1F4">
    <property type="taxonomic scope" value="Eukaryota"/>
</dbReference>
<feature type="transmembrane region" description="Helical" evidence="2">
    <location>
        <begin position="165"/>
        <end position="184"/>
    </location>
</feature>
<dbReference type="InParanoid" id="F0X7Z3"/>
<dbReference type="AlphaFoldDB" id="F0X7Z3"/>
<keyword evidence="2" id="KW-0472">Membrane</keyword>
<evidence type="ECO:0000256" key="2">
    <source>
        <dbReference type="SAM" id="Phobius"/>
    </source>
</evidence>
<feature type="transmembrane region" description="Helical" evidence="2">
    <location>
        <begin position="107"/>
        <end position="129"/>
    </location>
</feature>
<dbReference type="PANTHER" id="PTHR12459:SF15">
    <property type="entry name" value="TRANSMEMBRANE PROTEIN 135"/>
    <property type="match status" value="1"/>
</dbReference>
<accession>F0X7Z3</accession>
<sequence length="594" mass="65704">MIAAAKWCVAPDKLAVWTQRVGSTARVQHRLCAKTARTERDTLCTQIPLVHRRKRSRACPHSLGAQPLWQQPANNRRQAMKAVLPRPRGRWDQAVPPALRPLVRAYLLGYASTVAPQLLAVLLAAYAALRRRRRAAAEGLPPEAEKTASLAAVAASVRRIFGDGLAWHGFPTFCAALVGGGTLLEVPFDKLLSRWPTGLSRLARARLARCLASFVSGYCSIQLLQGRETTDERERKTSDDGSKAREPATEPTKTAGRTLDLTLFAATGAADVLVGSLWARWRGRRSASQSRRRWTRTEALVGAAIDPALFALSSALVMWTWIYEPWRLPRSYDRWITAAAAVDGRLIEALRRCRRGSLRYGEQADRPDNDQSCLLQEMCRDYGWPPVWGDPAFTMPFPCDMVHMGCGPSCERHAVVRLWRSWRWALATYLPLSLTLLLRPVRGAGGAAARPRALLRRLVRALLAAARSSAFLAAFVSLFFYGVCLARVRIGPRLLGRSAAACQAIDGGLCTAAGCALCGWSILLERPGRRRDIALFVAPRALATLLPRRYHHRYLWRESLLFAASSAVVLTTVREHPRRVRGLLGSVLKTVVAP</sequence>
<dbReference type="Proteomes" id="UP000007796">
    <property type="component" value="Unassembled WGS sequence"/>
</dbReference>
<feature type="transmembrane region" description="Helical" evidence="2">
    <location>
        <begin position="462"/>
        <end position="483"/>
    </location>
</feature>
<feature type="compositionally biased region" description="Basic and acidic residues" evidence="1">
    <location>
        <begin position="229"/>
        <end position="248"/>
    </location>
</feature>
<feature type="transmembrane region" description="Helical" evidence="2">
    <location>
        <begin position="261"/>
        <end position="279"/>
    </location>
</feature>
<evidence type="ECO:0000313" key="3">
    <source>
        <dbReference type="EMBL" id="EFX06560.1"/>
    </source>
</evidence>
<dbReference type="EMBL" id="GL629729">
    <property type="protein sequence ID" value="EFX06560.1"/>
    <property type="molecule type" value="Genomic_DNA"/>
</dbReference>
<feature type="region of interest" description="Disordered" evidence="1">
    <location>
        <begin position="229"/>
        <end position="253"/>
    </location>
</feature>
<gene>
    <name evidence="3" type="ORF">CMQ_6881</name>
</gene>
<dbReference type="HOGENOM" id="CLU_012946_0_0_1"/>